<evidence type="ECO:0000256" key="4">
    <source>
        <dbReference type="SAM" id="MobiDB-lite"/>
    </source>
</evidence>
<dbReference type="GO" id="GO:0042597">
    <property type="term" value="C:periplasmic space"/>
    <property type="evidence" value="ECO:0007669"/>
    <property type="project" value="UniProtKB-SubCell"/>
</dbReference>
<sequence>MITCHGMLGGDPPADAAAPPLRAADSWESSMKKPFAVVAVAVAATLSLAACNAAEGGAAGNGSAVETGSAAETESAAGAAPVTALNVMIMPVADAAPIYLAQDQGLFEERSVEVETTFVQNGAAAVAELMSGAGHIAYTSPVVVLNAQTKDVPLVLVCGSNAESLNPDEQLVALVAKGGSGLDSGADFSGTTIAVNALKAANELTTRVEIENMGGDPAAVTFTALNPADMVGAVERGQVDAAVVTEPFLTPALESGLEIVASIQAPYGEDGTASAYMATRDYVEENPDAVAGFCDAVGEASEFANANADAVREAIATYTEIPEEALAGMRLPTYSTNLKRETLDALADAMVAQGFVEARPDVDAVLWER</sequence>
<feature type="region of interest" description="Disordered" evidence="4">
    <location>
        <begin position="1"/>
        <end position="21"/>
    </location>
</feature>
<evidence type="ECO:0000259" key="5">
    <source>
        <dbReference type="Pfam" id="PF09084"/>
    </source>
</evidence>
<dbReference type="EMBL" id="VJXR01000008">
    <property type="protein sequence ID" value="TRW46600.1"/>
    <property type="molecule type" value="Genomic_DNA"/>
</dbReference>
<proteinExistence type="inferred from homology"/>
<dbReference type="PANTHER" id="PTHR30024">
    <property type="entry name" value="ALIPHATIC SULFONATES-BINDING PROTEIN-RELATED"/>
    <property type="match status" value="1"/>
</dbReference>
<dbReference type="PANTHER" id="PTHR30024:SF47">
    <property type="entry name" value="TAURINE-BINDING PERIPLASMIC PROTEIN"/>
    <property type="match status" value="1"/>
</dbReference>
<dbReference type="Pfam" id="PF09084">
    <property type="entry name" value="NMT1"/>
    <property type="match status" value="1"/>
</dbReference>
<comment type="similarity">
    <text evidence="2">Belongs to the bacterial solute-binding protein SsuA/TauA family.</text>
</comment>
<protein>
    <submittedName>
        <fullName evidence="6">PhnD/SsuA/transferrin family substrate-binding protein</fullName>
    </submittedName>
</protein>
<dbReference type="SUPFAM" id="SSF53850">
    <property type="entry name" value="Periplasmic binding protein-like II"/>
    <property type="match status" value="1"/>
</dbReference>
<reference evidence="6 7" key="1">
    <citation type="submission" date="2019-07" db="EMBL/GenBank/DDBJ databases">
        <title>Georgenia wutianyii sp. nov. and Georgenia *** sp. nov. isolated from plateau pika (Ochotona curzoniae) in the Qinghai-Tibet plateau of China.</title>
        <authorList>
            <person name="Tian Z."/>
        </authorList>
    </citation>
    <scope>NUCLEOTIDE SEQUENCE [LARGE SCALE GENOMIC DNA]</scope>
    <source>
        <strain evidence="6 7">Z446</strain>
    </source>
</reference>
<dbReference type="Gene3D" id="3.40.190.10">
    <property type="entry name" value="Periplasmic binding protein-like II"/>
    <property type="match status" value="2"/>
</dbReference>
<keyword evidence="7" id="KW-1185">Reference proteome</keyword>
<gene>
    <name evidence="6" type="ORF">FJ693_04765</name>
</gene>
<evidence type="ECO:0000313" key="6">
    <source>
        <dbReference type="EMBL" id="TRW46600.1"/>
    </source>
</evidence>
<feature type="compositionally biased region" description="Low complexity" evidence="4">
    <location>
        <begin position="11"/>
        <end position="21"/>
    </location>
</feature>
<evidence type="ECO:0000313" key="7">
    <source>
        <dbReference type="Proteomes" id="UP000318693"/>
    </source>
</evidence>
<evidence type="ECO:0000256" key="3">
    <source>
        <dbReference type="ARBA" id="ARBA00022729"/>
    </source>
</evidence>
<keyword evidence="3" id="KW-0732">Signal</keyword>
<feature type="domain" description="SsuA/THI5-like" evidence="5">
    <location>
        <begin position="94"/>
        <end position="307"/>
    </location>
</feature>
<dbReference type="Proteomes" id="UP000318693">
    <property type="component" value="Unassembled WGS sequence"/>
</dbReference>
<dbReference type="InterPro" id="IPR015168">
    <property type="entry name" value="SsuA/THI5"/>
</dbReference>
<comment type="caution">
    <text evidence="6">The sequence shown here is derived from an EMBL/GenBank/DDBJ whole genome shotgun (WGS) entry which is preliminary data.</text>
</comment>
<comment type="subcellular location">
    <subcellularLocation>
        <location evidence="1">Periplasm</location>
    </subcellularLocation>
</comment>
<evidence type="ECO:0000256" key="1">
    <source>
        <dbReference type="ARBA" id="ARBA00004418"/>
    </source>
</evidence>
<organism evidence="6 7">
    <name type="scientific">Georgenia yuyongxinii</name>
    <dbReference type="NCBI Taxonomy" id="2589797"/>
    <lineage>
        <taxon>Bacteria</taxon>
        <taxon>Bacillati</taxon>
        <taxon>Actinomycetota</taxon>
        <taxon>Actinomycetes</taxon>
        <taxon>Micrococcales</taxon>
        <taxon>Bogoriellaceae</taxon>
        <taxon>Georgenia</taxon>
    </lineage>
</organism>
<dbReference type="AlphaFoldDB" id="A0A552WUT4"/>
<accession>A0A552WUT4</accession>
<name>A0A552WUT4_9MICO</name>
<evidence type="ECO:0000256" key="2">
    <source>
        <dbReference type="ARBA" id="ARBA00010742"/>
    </source>
</evidence>